<feature type="domain" description="DUF6924" evidence="1">
    <location>
        <begin position="33"/>
        <end position="179"/>
    </location>
</feature>
<evidence type="ECO:0000259" key="1">
    <source>
        <dbReference type="Pfam" id="PF21962"/>
    </source>
</evidence>
<dbReference type="PROSITE" id="PS51257">
    <property type="entry name" value="PROKAR_LIPOPROTEIN"/>
    <property type="match status" value="1"/>
</dbReference>
<dbReference type="KEGG" id="gaw:V144x_08250"/>
<organism evidence="2 3">
    <name type="scientific">Gimesia aquarii</name>
    <dbReference type="NCBI Taxonomy" id="2527964"/>
    <lineage>
        <taxon>Bacteria</taxon>
        <taxon>Pseudomonadati</taxon>
        <taxon>Planctomycetota</taxon>
        <taxon>Planctomycetia</taxon>
        <taxon>Planctomycetales</taxon>
        <taxon>Planctomycetaceae</taxon>
        <taxon>Gimesia</taxon>
    </lineage>
</organism>
<dbReference type="Pfam" id="PF21962">
    <property type="entry name" value="DUF6924"/>
    <property type="match status" value="1"/>
</dbReference>
<dbReference type="EMBL" id="CP037920">
    <property type="protein sequence ID" value="QDT95383.1"/>
    <property type="molecule type" value="Genomic_DNA"/>
</dbReference>
<dbReference type="RefSeq" id="WP_144981738.1">
    <property type="nucleotide sequence ID" value="NZ_CP037920.1"/>
</dbReference>
<evidence type="ECO:0000313" key="3">
    <source>
        <dbReference type="Proteomes" id="UP000318704"/>
    </source>
</evidence>
<protein>
    <recommendedName>
        <fullName evidence="1">DUF6924 domain-containing protein</fullName>
    </recommendedName>
</protein>
<evidence type="ECO:0000313" key="2">
    <source>
        <dbReference type="EMBL" id="QDT95383.1"/>
    </source>
</evidence>
<dbReference type="Proteomes" id="UP000318704">
    <property type="component" value="Chromosome"/>
</dbReference>
<accession>A0A517VQV8</accession>
<dbReference type="InterPro" id="IPR053832">
    <property type="entry name" value="DUF6924"/>
</dbReference>
<reference evidence="2 3" key="1">
    <citation type="submission" date="2019-03" db="EMBL/GenBank/DDBJ databases">
        <title>Deep-cultivation of Planctomycetes and their phenomic and genomic characterization uncovers novel biology.</title>
        <authorList>
            <person name="Wiegand S."/>
            <person name="Jogler M."/>
            <person name="Boedeker C."/>
            <person name="Pinto D."/>
            <person name="Vollmers J."/>
            <person name="Rivas-Marin E."/>
            <person name="Kohn T."/>
            <person name="Peeters S.H."/>
            <person name="Heuer A."/>
            <person name="Rast P."/>
            <person name="Oberbeckmann S."/>
            <person name="Bunk B."/>
            <person name="Jeske O."/>
            <person name="Meyerdierks A."/>
            <person name="Storesund J.E."/>
            <person name="Kallscheuer N."/>
            <person name="Luecker S."/>
            <person name="Lage O.M."/>
            <person name="Pohl T."/>
            <person name="Merkel B.J."/>
            <person name="Hornburger P."/>
            <person name="Mueller R.-W."/>
            <person name="Bruemmer F."/>
            <person name="Labrenz M."/>
            <person name="Spormann A.M."/>
            <person name="Op den Camp H."/>
            <person name="Overmann J."/>
            <person name="Amann R."/>
            <person name="Jetten M.S.M."/>
            <person name="Mascher T."/>
            <person name="Medema M.H."/>
            <person name="Devos D.P."/>
            <person name="Kaster A.-K."/>
            <person name="Ovreas L."/>
            <person name="Rohde M."/>
            <person name="Galperin M.Y."/>
            <person name="Jogler C."/>
        </authorList>
    </citation>
    <scope>NUCLEOTIDE SEQUENCE [LARGE SCALE GENOMIC DNA]</scope>
    <source>
        <strain evidence="2 3">V144</strain>
    </source>
</reference>
<gene>
    <name evidence="2" type="ORF">V144x_08250</name>
</gene>
<sequence>MKYTHRAYVVIIALLTGCGVPPNQMTDQDEQNPWVIRIDFTDNEKWAVVCDLIAAPQIDIGQKIYAYVQYKDEKRYADMDCHELVQSLPNDYPGFFCFMVDATTLNDDEHPILVVGFSPNSVEMEDYQRTPKQTPLSEIKTFRAIPATIQSIENNLSIANMDFEDFADSVDSDGVFRGFPR</sequence>
<name>A0A517VQV8_9PLAN</name>
<dbReference type="AlphaFoldDB" id="A0A517VQV8"/>
<proteinExistence type="predicted"/>